<comment type="caution">
    <text evidence="1">The sequence shown here is derived from an EMBL/GenBank/DDBJ whole genome shotgun (WGS) entry which is preliminary data.</text>
</comment>
<name>A0A2W5UWE0_9BACT</name>
<protein>
    <submittedName>
        <fullName evidence="1">Uncharacterized protein</fullName>
    </submittedName>
</protein>
<sequence length="245" mass="25810">MKIDPRNAVTPVVATKAQPFKQLLSEARAELKKQPLPPKPVVSQAVKGAAPKTVVTAKSTTLARSEAAHGTRQLLSAARVHADGEAQRLGNVRSEHQALAVGLKEVRTDASQAVIERADARVLELITKELSADAPPANAAVLPQQPIAASGAQQAPKIEATPETKAAQAVALIEKIERFVKSQRPGLAITLNNSLGAHVEIERLGPRQIALKLVGKNGPPSAEAVSRIREELQARGLKVGSLSIA</sequence>
<accession>A0A2W5UWE0</accession>
<dbReference type="AlphaFoldDB" id="A0A2W5UWE0"/>
<proteinExistence type="predicted"/>
<reference evidence="1 2" key="1">
    <citation type="submission" date="2017-08" db="EMBL/GenBank/DDBJ databases">
        <title>Infants hospitalized years apart are colonized by the same room-sourced microbial strains.</title>
        <authorList>
            <person name="Brooks B."/>
            <person name="Olm M.R."/>
            <person name="Firek B.A."/>
            <person name="Baker R."/>
            <person name="Thomas B.C."/>
            <person name="Morowitz M.J."/>
            <person name="Banfield J.F."/>
        </authorList>
    </citation>
    <scope>NUCLEOTIDE SEQUENCE [LARGE SCALE GENOMIC DNA]</scope>
    <source>
        <strain evidence="1">S2_003_000_R2_14</strain>
    </source>
</reference>
<organism evidence="1 2">
    <name type="scientific">Archangium gephyra</name>
    <dbReference type="NCBI Taxonomy" id="48"/>
    <lineage>
        <taxon>Bacteria</taxon>
        <taxon>Pseudomonadati</taxon>
        <taxon>Myxococcota</taxon>
        <taxon>Myxococcia</taxon>
        <taxon>Myxococcales</taxon>
        <taxon>Cystobacterineae</taxon>
        <taxon>Archangiaceae</taxon>
        <taxon>Archangium</taxon>
    </lineage>
</organism>
<evidence type="ECO:0000313" key="2">
    <source>
        <dbReference type="Proteomes" id="UP000249061"/>
    </source>
</evidence>
<gene>
    <name evidence="1" type="ORF">DI536_26610</name>
</gene>
<dbReference type="Proteomes" id="UP000249061">
    <property type="component" value="Unassembled WGS sequence"/>
</dbReference>
<evidence type="ECO:0000313" key="1">
    <source>
        <dbReference type="EMBL" id="PZR07684.1"/>
    </source>
</evidence>
<dbReference type="EMBL" id="QFQP01000029">
    <property type="protein sequence ID" value="PZR07684.1"/>
    <property type="molecule type" value="Genomic_DNA"/>
</dbReference>